<keyword evidence="1 3" id="KW-0238">DNA-binding</keyword>
<gene>
    <name evidence="6" type="ORF">KQY15_09315</name>
</gene>
<proteinExistence type="predicted"/>
<sequence>MEYFLMAKILLVEDDARLAGLVQSFLVQHGFSVQQQSRGDLVAEQCKQFQPDLIVLDLMLPGLDGFGVCRQIRPWYKGPVLMLTAKQSDIDQVLGLELGADDYVIKPVEPRVLLARINALLRRTQVSPQAEQQELAFGRLLLKQRSREAWFDKNLVELTSYEFDLLWMLARHAGQTVKREAIHQQIIGREYDGLDRTVDVRVSHLRRKLGDNAEVPFRIKTVWGKGYLFVADAW</sequence>
<dbReference type="InterPro" id="IPR001867">
    <property type="entry name" value="OmpR/PhoB-type_DNA-bd"/>
</dbReference>
<dbReference type="InterPro" id="IPR039420">
    <property type="entry name" value="WalR-like"/>
</dbReference>
<keyword evidence="2" id="KW-0597">Phosphoprotein</keyword>
<evidence type="ECO:0000256" key="2">
    <source>
        <dbReference type="PROSITE-ProRule" id="PRU00169"/>
    </source>
</evidence>
<dbReference type="Pfam" id="PF00486">
    <property type="entry name" value="Trans_reg_C"/>
    <property type="match status" value="1"/>
</dbReference>
<dbReference type="EMBL" id="JAHRID010000003">
    <property type="protein sequence ID" value="MBV2129292.1"/>
    <property type="molecule type" value="Genomic_DNA"/>
</dbReference>
<dbReference type="CDD" id="cd00383">
    <property type="entry name" value="trans_reg_C"/>
    <property type="match status" value="1"/>
</dbReference>
<evidence type="ECO:0000256" key="1">
    <source>
        <dbReference type="ARBA" id="ARBA00023125"/>
    </source>
</evidence>
<evidence type="ECO:0000313" key="7">
    <source>
        <dbReference type="Proteomes" id="UP000704611"/>
    </source>
</evidence>
<feature type="domain" description="Response regulatory" evidence="4">
    <location>
        <begin position="8"/>
        <end position="121"/>
    </location>
</feature>
<dbReference type="Pfam" id="PF00072">
    <property type="entry name" value="Response_reg"/>
    <property type="match status" value="1"/>
</dbReference>
<dbReference type="SMART" id="SM00448">
    <property type="entry name" value="REC"/>
    <property type="match status" value="1"/>
</dbReference>
<protein>
    <submittedName>
        <fullName evidence="6">Response regulator</fullName>
    </submittedName>
</protein>
<dbReference type="PROSITE" id="PS51755">
    <property type="entry name" value="OMPR_PHOB"/>
    <property type="match status" value="1"/>
</dbReference>
<name>A0ABS6MKE7_9GAMM</name>
<keyword evidence="7" id="KW-1185">Reference proteome</keyword>
<evidence type="ECO:0000259" key="5">
    <source>
        <dbReference type="PROSITE" id="PS51755"/>
    </source>
</evidence>
<reference evidence="6 7" key="1">
    <citation type="submission" date="2021-06" db="EMBL/GenBank/DDBJ databases">
        <title>Rheinheimera indica sp. nov., isolated from deep-sea sediment.</title>
        <authorList>
            <person name="Wang Z."/>
            <person name="Zhang X.-Y."/>
        </authorList>
    </citation>
    <scope>NUCLEOTIDE SEQUENCE [LARGE SCALE GENOMIC DNA]</scope>
    <source>
        <strain evidence="6 7">SM2107</strain>
    </source>
</reference>
<organism evidence="6 7">
    <name type="scientific">Arsukibacterium indicum</name>
    <dbReference type="NCBI Taxonomy" id="2848612"/>
    <lineage>
        <taxon>Bacteria</taxon>
        <taxon>Pseudomonadati</taxon>
        <taxon>Pseudomonadota</taxon>
        <taxon>Gammaproteobacteria</taxon>
        <taxon>Chromatiales</taxon>
        <taxon>Chromatiaceae</taxon>
        <taxon>Arsukibacterium</taxon>
    </lineage>
</organism>
<feature type="modified residue" description="4-aspartylphosphate" evidence="2">
    <location>
        <position position="57"/>
    </location>
</feature>
<dbReference type="SMART" id="SM00862">
    <property type="entry name" value="Trans_reg_C"/>
    <property type="match status" value="1"/>
</dbReference>
<dbReference type="InterPro" id="IPR001789">
    <property type="entry name" value="Sig_transdc_resp-reg_receiver"/>
</dbReference>
<accession>A0ABS6MKE7</accession>
<evidence type="ECO:0000313" key="6">
    <source>
        <dbReference type="EMBL" id="MBV2129292.1"/>
    </source>
</evidence>
<evidence type="ECO:0000256" key="3">
    <source>
        <dbReference type="PROSITE-ProRule" id="PRU01091"/>
    </source>
</evidence>
<evidence type="ECO:0000259" key="4">
    <source>
        <dbReference type="PROSITE" id="PS50110"/>
    </source>
</evidence>
<dbReference type="PANTHER" id="PTHR48111:SF47">
    <property type="entry name" value="TRANSCRIPTIONAL REGULATORY PROTEIN RSTA"/>
    <property type="match status" value="1"/>
</dbReference>
<dbReference type="Proteomes" id="UP000704611">
    <property type="component" value="Unassembled WGS sequence"/>
</dbReference>
<comment type="caution">
    <text evidence="6">The sequence shown here is derived from an EMBL/GenBank/DDBJ whole genome shotgun (WGS) entry which is preliminary data.</text>
</comment>
<feature type="DNA-binding region" description="OmpR/PhoB-type" evidence="3">
    <location>
        <begin position="132"/>
        <end position="231"/>
    </location>
</feature>
<dbReference type="PANTHER" id="PTHR48111">
    <property type="entry name" value="REGULATOR OF RPOS"/>
    <property type="match status" value="1"/>
</dbReference>
<dbReference type="PROSITE" id="PS50110">
    <property type="entry name" value="RESPONSE_REGULATORY"/>
    <property type="match status" value="1"/>
</dbReference>
<feature type="domain" description="OmpR/PhoB-type" evidence="5">
    <location>
        <begin position="132"/>
        <end position="231"/>
    </location>
</feature>